<dbReference type="AlphaFoldDB" id="A0A8X6UW73"/>
<dbReference type="EMBL" id="BMAU01021088">
    <property type="protein sequence ID" value="GFX90103.1"/>
    <property type="molecule type" value="Genomic_DNA"/>
</dbReference>
<name>A0A8X6UW73_TRICX</name>
<comment type="caution">
    <text evidence="1">The sequence shown here is derived from an EMBL/GenBank/DDBJ whole genome shotgun (WGS) entry which is preliminary data.</text>
</comment>
<keyword evidence="2" id="KW-1185">Reference proteome</keyword>
<accession>A0A8X6UW73</accession>
<proteinExistence type="predicted"/>
<gene>
    <name evidence="1" type="ORF">TNCV_2420871</name>
</gene>
<evidence type="ECO:0000313" key="1">
    <source>
        <dbReference type="EMBL" id="GFX90103.1"/>
    </source>
</evidence>
<organism evidence="1 2">
    <name type="scientific">Trichonephila clavipes</name>
    <name type="common">Golden silk orbweaver</name>
    <name type="synonym">Nephila clavipes</name>
    <dbReference type="NCBI Taxonomy" id="2585209"/>
    <lineage>
        <taxon>Eukaryota</taxon>
        <taxon>Metazoa</taxon>
        <taxon>Ecdysozoa</taxon>
        <taxon>Arthropoda</taxon>
        <taxon>Chelicerata</taxon>
        <taxon>Arachnida</taxon>
        <taxon>Araneae</taxon>
        <taxon>Araneomorphae</taxon>
        <taxon>Entelegynae</taxon>
        <taxon>Araneoidea</taxon>
        <taxon>Nephilidae</taxon>
        <taxon>Trichonephila</taxon>
    </lineage>
</organism>
<evidence type="ECO:0000313" key="2">
    <source>
        <dbReference type="Proteomes" id="UP000887159"/>
    </source>
</evidence>
<reference evidence="1" key="1">
    <citation type="submission" date="2020-08" db="EMBL/GenBank/DDBJ databases">
        <title>Multicomponent nature underlies the extraordinary mechanical properties of spider dragline silk.</title>
        <authorList>
            <person name="Kono N."/>
            <person name="Nakamura H."/>
            <person name="Mori M."/>
            <person name="Yoshida Y."/>
            <person name="Ohtoshi R."/>
            <person name="Malay A.D."/>
            <person name="Moran D.A.P."/>
            <person name="Tomita M."/>
            <person name="Numata K."/>
            <person name="Arakawa K."/>
        </authorList>
    </citation>
    <scope>NUCLEOTIDE SEQUENCE</scope>
</reference>
<protein>
    <submittedName>
        <fullName evidence="1">Uncharacterized protein</fullName>
    </submittedName>
</protein>
<dbReference type="Proteomes" id="UP000887159">
    <property type="component" value="Unassembled WGS sequence"/>
</dbReference>
<sequence length="66" mass="7458">MDVSKCIVPLWNEGTLISRRAVSVPVRLVKGERGGRHQILPRCSPSKLEWSRARSYCHQCGFKGYG</sequence>